<accession>A0A160T3F9</accession>
<feature type="signal peptide" evidence="2">
    <location>
        <begin position="1"/>
        <end position="23"/>
    </location>
</feature>
<dbReference type="KEGG" id="pbf:CFX0092_A1640"/>
<feature type="compositionally biased region" description="Pro residues" evidence="1">
    <location>
        <begin position="64"/>
        <end position="76"/>
    </location>
</feature>
<dbReference type="PROSITE" id="PS51257">
    <property type="entry name" value="PROKAR_LIPOPROTEIN"/>
    <property type="match status" value="1"/>
</dbReference>
<dbReference type="GO" id="GO:0015833">
    <property type="term" value="P:peptide transport"/>
    <property type="evidence" value="ECO:0007669"/>
    <property type="project" value="TreeGrafter"/>
</dbReference>
<evidence type="ECO:0000313" key="4">
    <source>
        <dbReference type="EMBL" id="CUS03518.2"/>
    </source>
</evidence>
<keyword evidence="2" id="KW-0732">Signal</keyword>
<dbReference type="PANTHER" id="PTHR30290:SF82">
    <property type="entry name" value="ABC-TYPE DIPEPTIDE_OLIGOPEPTIDE TRANSPORT SYSTEM, PERIPLASMIC COMPONENT"/>
    <property type="match status" value="1"/>
</dbReference>
<evidence type="ECO:0000259" key="3">
    <source>
        <dbReference type="Pfam" id="PF00496"/>
    </source>
</evidence>
<dbReference type="EMBL" id="LN890655">
    <property type="protein sequence ID" value="CUS03518.2"/>
    <property type="molecule type" value="Genomic_DNA"/>
</dbReference>
<feature type="domain" description="Solute-binding protein family 5" evidence="3">
    <location>
        <begin position="149"/>
        <end position="537"/>
    </location>
</feature>
<dbReference type="GO" id="GO:1904680">
    <property type="term" value="F:peptide transmembrane transporter activity"/>
    <property type="evidence" value="ECO:0007669"/>
    <property type="project" value="TreeGrafter"/>
</dbReference>
<dbReference type="Pfam" id="PF00496">
    <property type="entry name" value="SBP_bac_5"/>
    <property type="match status" value="1"/>
</dbReference>
<dbReference type="PANTHER" id="PTHR30290">
    <property type="entry name" value="PERIPLASMIC BINDING COMPONENT OF ABC TRANSPORTER"/>
    <property type="match status" value="1"/>
</dbReference>
<dbReference type="AlphaFoldDB" id="A0A160T3F9"/>
<dbReference type="Gene3D" id="3.90.76.10">
    <property type="entry name" value="Dipeptide-binding Protein, Domain 1"/>
    <property type="match status" value="1"/>
</dbReference>
<evidence type="ECO:0000256" key="1">
    <source>
        <dbReference type="SAM" id="MobiDB-lite"/>
    </source>
</evidence>
<evidence type="ECO:0000313" key="5">
    <source>
        <dbReference type="Proteomes" id="UP000215027"/>
    </source>
</evidence>
<proteinExistence type="predicted"/>
<reference evidence="4" key="1">
    <citation type="submission" date="2016-01" db="EMBL/GenBank/DDBJ databases">
        <authorList>
            <person name="Mcilroy J.S."/>
            <person name="Karst M S."/>
            <person name="Albertsen M."/>
        </authorList>
    </citation>
    <scope>NUCLEOTIDE SEQUENCE</scope>
    <source>
        <strain evidence="4">Cfx-K</strain>
    </source>
</reference>
<feature type="compositionally biased region" description="Low complexity" evidence="1">
    <location>
        <begin position="29"/>
        <end position="39"/>
    </location>
</feature>
<name>A0A160T3F9_9CHLR</name>
<feature type="compositionally biased region" description="Acidic residues" evidence="1">
    <location>
        <begin position="40"/>
        <end position="61"/>
    </location>
</feature>
<dbReference type="Gene3D" id="3.40.190.10">
    <property type="entry name" value="Periplasmic binding protein-like II"/>
    <property type="match status" value="1"/>
</dbReference>
<dbReference type="RefSeq" id="WP_095043000.1">
    <property type="nucleotide sequence ID" value="NZ_LN890655.1"/>
</dbReference>
<organism evidence="4 5">
    <name type="scientific">Candidatus Promineifilum breve</name>
    <dbReference type="NCBI Taxonomy" id="1806508"/>
    <lineage>
        <taxon>Bacteria</taxon>
        <taxon>Bacillati</taxon>
        <taxon>Chloroflexota</taxon>
        <taxon>Ardenticatenia</taxon>
        <taxon>Candidatus Promineifilales</taxon>
        <taxon>Candidatus Promineifilaceae</taxon>
        <taxon>Candidatus Promineifilum</taxon>
    </lineage>
</organism>
<feature type="chain" id="PRO_5008240562" evidence="2">
    <location>
        <begin position="24"/>
        <end position="665"/>
    </location>
</feature>
<dbReference type="CDD" id="cd08509">
    <property type="entry name" value="PBP2_TmCBP_oligosaccharides_like"/>
    <property type="match status" value="1"/>
</dbReference>
<sequence>MKHKISLLSIVLGLLLVFSLALAACSPTAPAEQVEPTEAVVEEEAAPVEEEAAPVEEEAAPTEEPAPAPTEEPAPEPTAEAPAEEAVADPNELPRNETLYSNGQQWGSVVGWNPYSNSNNNAMAIAQQDNARVIMFETPYLYNMLDGQMYPLLADGPFEWNEARTEITFKIKSAAHWSDGTPVTAEDVAFTWATHVEYNTPTGAANMDFIDTIEAVDAQTVLVKAKLNDAGQAVNPLLVAAYLSSNYVIQQAWTETLLERVGGDPVALLADPAEDVVYSGPYGKYFADDSKVVYVRDDNYWGQDASMWGKLPVPKYLAHTIFKDNAAGTTALQAGEVDVSQQFNSNVQAFWLEDDLPISTYLPEAPYGIGASLPTAFYNLESPGLDQVAVRKAIAMAVDYPTIIANAMTNQSATFDQVPRSLMNPTAGEQATFDHDAVADLQWAGNDIEGAIALLDEAGIVDTDGDGWREYNGEKLSYVATCPNGWSDWQAAIEVVAAAGAEIGIEITTNFPEWSVYQTVVTKSDAPLPEGYDIFMMWSDGAGPTQPWGRIRKLLSSEFIGMASNWNGNWGQYSNPEADALIASIPAETDPEVLNETYTELVRLYLTEVPSFTLMYRPQSFHTVNESVWTNFPHEGDGTEPPVPPLNLTDGWGIAGLYNLELVNP</sequence>
<dbReference type="Gene3D" id="3.10.105.10">
    <property type="entry name" value="Dipeptide-binding Protein, Domain 3"/>
    <property type="match status" value="1"/>
</dbReference>
<dbReference type="InterPro" id="IPR039424">
    <property type="entry name" value="SBP_5"/>
</dbReference>
<feature type="region of interest" description="Disordered" evidence="1">
    <location>
        <begin position="29"/>
        <end position="88"/>
    </location>
</feature>
<evidence type="ECO:0000256" key="2">
    <source>
        <dbReference type="SAM" id="SignalP"/>
    </source>
</evidence>
<dbReference type="InterPro" id="IPR000914">
    <property type="entry name" value="SBP_5_dom"/>
</dbReference>
<protein>
    <submittedName>
        <fullName evidence="4">ABC transporter substrate binding protein</fullName>
    </submittedName>
</protein>
<dbReference type="SUPFAM" id="SSF53850">
    <property type="entry name" value="Periplasmic binding protein-like II"/>
    <property type="match status" value="1"/>
</dbReference>
<gene>
    <name evidence="4" type="ORF">CFX0092_A1640</name>
</gene>
<keyword evidence="5" id="KW-1185">Reference proteome</keyword>
<dbReference type="Proteomes" id="UP000215027">
    <property type="component" value="Chromosome I"/>
</dbReference>
<dbReference type="OrthoDB" id="9772924at2"/>